<comment type="caution">
    <text evidence="8">The sequence shown here is derived from an EMBL/GenBank/DDBJ whole genome shotgun (WGS) entry which is preliminary data.</text>
</comment>
<evidence type="ECO:0000259" key="6">
    <source>
        <dbReference type="Pfam" id="PF04542"/>
    </source>
</evidence>
<proteinExistence type="inferred from homology"/>
<dbReference type="GO" id="GO:0006352">
    <property type="term" value="P:DNA-templated transcription initiation"/>
    <property type="evidence" value="ECO:0007669"/>
    <property type="project" value="InterPro"/>
</dbReference>
<feature type="domain" description="RNA polymerase sigma factor 70 region 4 type 2" evidence="7">
    <location>
        <begin position="119"/>
        <end position="171"/>
    </location>
</feature>
<keyword evidence="4" id="KW-0238">DNA-binding</keyword>
<protein>
    <submittedName>
        <fullName evidence="8">RNA polymerase sigma factor SigM</fullName>
    </submittedName>
</protein>
<dbReference type="InterPro" id="IPR039425">
    <property type="entry name" value="RNA_pol_sigma-70-like"/>
</dbReference>
<evidence type="ECO:0000313" key="8">
    <source>
        <dbReference type="EMBL" id="RHW44968.1"/>
    </source>
</evidence>
<dbReference type="AlphaFoldDB" id="A0A417Z2V4"/>
<dbReference type="RefSeq" id="WP_118913946.1">
    <property type="nucleotide sequence ID" value="NZ_CBCRVH010000013.1"/>
</dbReference>
<evidence type="ECO:0000256" key="1">
    <source>
        <dbReference type="ARBA" id="ARBA00010641"/>
    </source>
</evidence>
<organism evidence="8 9">
    <name type="scientific">Dermacoccus abyssi</name>
    <dbReference type="NCBI Taxonomy" id="322596"/>
    <lineage>
        <taxon>Bacteria</taxon>
        <taxon>Bacillati</taxon>
        <taxon>Actinomycetota</taxon>
        <taxon>Actinomycetes</taxon>
        <taxon>Micrococcales</taxon>
        <taxon>Dermacoccaceae</taxon>
        <taxon>Dermacoccus</taxon>
    </lineage>
</organism>
<keyword evidence="3" id="KW-0731">Sigma factor</keyword>
<dbReference type="Gene3D" id="1.10.10.10">
    <property type="entry name" value="Winged helix-like DNA-binding domain superfamily/Winged helix DNA-binding domain"/>
    <property type="match status" value="1"/>
</dbReference>
<dbReference type="SUPFAM" id="SSF88946">
    <property type="entry name" value="Sigma2 domain of RNA polymerase sigma factors"/>
    <property type="match status" value="1"/>
</dbReference>
<dbReference type="InterPro" id="IPR007627">
    <property type="entry name" value="RNA_pol_sigma70_r2"/>
</dbReference>
<dbReference type="InterPro" id="IPR014284">
    <property type="entry name" value="RNA_pol_sigma-70_dom"/>
</dbReference>
<dbReference type="Proteomes" id="UP000285376">
    <property type="component" value="Unassembled WGS sequence"/>
</dbReference>
<keyword evidence="5" id="KW-0804">Transcription</keyword>
<evidence type="ECO:0000256" key="3">
    <source>
        <dbReference type="ARBA" id="ARBA00023082"/>
    </source>
</evidence>
<keyword evidence="2" id="KW-0805">Transcription regulation</keyword>
<evidence type="ECO:0000256" key="4">
    <source>
        <dbReference type="ARBA" id="ARBA00023125"/>
    </source>
</evidence>
<comment type="similarity">
    <text evidence="1">Belongs to the sigma-70 factor family. ECF subfamily.</text>
</comment>
<evidence type="ECO:0000259" key="7">
    <source>
        <dbReference type="Pfam" id="PF08281"/>
    </source>
</evidence>
<dbReference type="GO" id="GO:0003677">
    <property type="term" value="F:DNA binding"/>
    <property type="evidence" value="ECO:0007669"/>
    <property type="project" value="UniProtKB-KW"/>
</dbReference>
<dbReference type="Pfam" id="PF08281">
    <property type="entry name" value="Sigma70_r4_2"/>
    <property type="match status" value="1"/>
</dbReference>
<dbReference type="NCBIfam" id="TIGR02937">
    <property type="entry name" value="sigma70-ECF"/>
    <property type="match status" value="1"/>
</dbReference>
<reference evidence="8 9" key="1">
    <citation type="submission" date="2018-08" db="EMBL/GenBank/DDBJ databases">
        <title>Whole genome sequence analysis of Dermacoccus abyssi bacteria isolated from Deep Mariana trench Micromonospora spp reveals genes involved in the environmental adaptation and production of secondary metabolites.</title>
        <authorList>
            <person name="Abdel-Mageed W.M."/>
            <person name="Lehri B."/>
            <person name="Nouioui I."/>
            <person name="Goodfellow I."/>
            <person name="Jaspars M."/>
            <person name="Karlyshev A."/>
        </authorList>
    </citation>
    <scope>NUCLEOTIDE SEQUENCE [LARGE SCALE GENOMIC DNA]</scope>
    <source>
        <strain evidence="8 9">MT1.1</strain>
    </source>
</reference>
<dbReference type="PANTHER" id="PTHR43133">
    <property type="entry name" value="RNA POLYMERASE ECF-TYPE SIGMA FACTO"/>
    <property type="match status" value="1"/>
</dbReference>
<dbReference type="InterPro" id="IPR013324">
    <property type="entry name" value="RNA_pol_sigma_r3/r4-like"/>
</dbReference>
<evidence type="ECO:0000313" key="9">
    <source>
        <dbReference type="Proteomes" id="UP000285376"/>
    </source>
</evidence>
<sequence length="178" mass="20156">MNGYELRELSDVALVDAYREGNADAFGVLFERYKDKMWAVALRTTRDQELAADAVQEGFIAAFRRIDSFRGDAQFSTWLHRIIVNSSLDRLRRLKPTQEWPEYDIADKRDEHAQTDVRLDVREALDKLPEGQRVCLVLLEMEGLSVAEVAQQLGIAEGTVKSRCARGRTALAELLGVT</sequence>
<dbReference type="PANTHER" id="PTHR43133:SF50">
    <property type="entry name" value="ECF RNA POLYMERASE SIGMA FACTOR SIGM"/>
    <property type="match status" value="1"/>
</dbReference>
<dbReference type="NCBIfam" id="NF007225">
    <property type="entry name" value="PRK09643.1"/>
    <property type="match status" value="1"/>
</dbReference>
<gene>
    <name evidence="8" type="primary">sigM</name>
    <name evidence="8" type="ORF">D1832_10735</name>
</gene>
<dbReference type="SUPFAM" id="SSF88659">
    <property type="entry name" value="Sigma3 and sigma4 domains of RNA polymerase sigma factors"/>
    <property type="match status" value="1"/>
</dbReference>
<dbReference type="EMBL" id="QWLM01000012">
    <property type="protein sequence ID" value="RHW44968.1"/>
    <property type="molecule type" value="Genomic_DNA"/>
</dbReference>
<dbReference type="CDD" id="cd06171">
    <property type="entry name" value="Sigma70_r4"/>
    <property type="match status" value="1"/>
</dbReference>
<dbReference type="InterPro" id="IPR036388">
    <property type="entry name" value="WH-like_DNA-bd_sf"/>
</dbReference>
<dbReference type="Pfam" id="PF04542">
    <property type="entry name" value="Sigma70_r2"/>
    <property type="match status" value="1"/>
</dbReference>
<evidence type="ECO:0000256" key="5">
    <source>
        <dbReference type="ARBA" id="ARBA00023163"/>
    </source>
</evidence>
<evidence type="ECO:0000256" key="2">
    <source>
        <dbReference type="ARBA" id="ARBA00023015"/>
    </source>
</evidence>
<dbReference type="InterPro" id="IPR013249">
    <property type="entry name" value="RNA_pol_sigma70_r4_t2"/>
</dbReference>
<feature type="domain" description="RNA polymerase sigma-70 region 2" evidence="6">
    <location>
        <begin position="29"/>
        <end position="95"/>
    </location>
</feature>
<name>A0A417Z2V4_9MICO</name>
<accession>A0A417Z2V4</accession>
<dbReference type="GO" id="GO:0016987">
    <property type="term" value="F:sigma factor activity"/>
    <property type="evidence" value="ECO:0007669"/>
    <property type="project" value="UniProtKB-KW"/>
</dbReference>
<dbReference type="Gene3D" id="1.10.1740.10">
    <property type="match status" value="1"/>
</dbReference>
<dbReference type="InterPro" id="IPR013325">
    <property type="entry name" value="RNA_pol_sigma_r2"/>
</dbReference>